<organism evidence="2 3">
    <name type="scientific">Nematocida parisii (strain ERTm3)</name>
    <name type="common">Nematode killer fungus</name>
    <dbReference type="NCBI Taxonomy" id="935791"/>
    <lineage>
        <taxon>Eukaryota</taxon>
        <taxon>Fungi</taxon>
        <taxon>Fungi incertae sedis</taxon>
        <taxon>Microsporidia</taxon>
        <taxon>Nematocida</taxon>
    </lineage>
</organism>
<sequence>MKERDNILKKNKNMCIERKTLNKNNILIILLLTIHSIYARLDTRDASTIQKMELGDKDSLVVIHPQGGLSPFYQCIMERSGYIKNLRGYLHAIDGSGDQVGGYGSTILKESSEYMQAFTQQLINMFPSEDRYLSIESESPDSFTRFLRRHEDKSDSLNLLASLFLLSEGINISIEIVEDKVNKNKILILKKKKVERPEEEDRNSSSEYDELEKRKTSRREGFHINLHMNIKKKTKKGRM</sequence>
<evidence type="ECO:0000256" key="1">
    <source>
        <dbReference type="SAM" id="MobiDB-lite"/>
    </source>
</evidence>
<evidence type="ECO:0000313" key="2">
    <source>
        <dbReference type="EMBL" id="EIJ87743.1"/>
    </source>
</evidence>
<accession>I3EEU6</accession>
<feature type="compositionally biased region" description="Basic and acidic residues" evidence="1">
    <location>
        <begin position="211"/>
        <end position="222"/>
    </location>
</feature>
<dbReference type="AlphaFoldDB" id="I3EEU6"/>
<reference evidence="2" key="1">
    <citation type="submission" date="2011-01" db="EMBL/GenBank/DDBJ databases">
        <title>The Genome Sequence of Nematocida parisii strain ERTm3.</title>
        <authorList>
            <consortium name="The Broad Institute Genome Sequencing Platform"/>
            <consortium name="The Broad Institute Genome Sequencing Center for Infectious Disease"/>
            <person name="Cuomo C."/>
            <person name="Troemel E."/>
            <person name="Young S.K."/>
            <person name="Zeng Q."/>
            <person name="Gargeya S."/>
            <person name="Fitzgerald M."/>
            <person name="Haas B."/>
            <person name="Abouelleil A."/>
            <person name="Alvarado L."/>
            <person name="Arachchi H.M."/>
            <person name="Berlin A."/>
            <person name="Chapman S.B."/>
            <person name="Gearin G."/>
            <person name="Goldberg J."/>
            <person name="Griggs A."/>
            <person name="Gujja S."/>
            <person name="Hansen M."/>
            <person name="Heiman D."/>
            <person name="Howarth C."/>
            <person name="Larimer J."/>
            <person name="Lui A."/>
            <person name="MacDonald P.J.P."/>
            <person name="McCowen C."/>
            <person name="Montmayeur A."/>
            <person name="Murphy C."/>
            <person name="Neiman D."/>
            <person name="Pearson M."/>
            <person name="Priest M."/>
            <person name="Roberts A."/>
            <person name="Saif S."/>
            <person name="Shea T."/>
            <person name="Sisk P."/>
            <person name="Stolte C."/>
            <person name="Sykes S."/>
            <person name="Wortman J."/>
            <person name="Nusbaum C."/>
            <person name="Birren B."/>
        </authorList>
    </citation>
    <scope>NUCLEOTIDE SEQUENCE</scope>
    <source>
        <strain evidence="2">ERTm3</strain>
    </source>
</reference>
<dbReference type="Proteomes" id="UP000002872">
    <property type="component" value="Unassembled WGS sequence"/>
</dbReference>
<dbReference type="HOGENOM" id="CLU_1305153_0_0_1"/>
<gene>
    <name evidence="2" type="ORF">NEQG_01815</name>
</gene>
<dbReference type="EMBL" id="GL870880">
    <property type="protein sequence ID" value="EIJ87743.1"/>
    <property type="molecule type" value="Genomic_DNA"/>
</dbReference>
<feature type="region of interest" description="Disordered" evidence="1">
    <location>
        <begin position="193"/>
        <end position="239"/>
    </location>
</feature>
<dbReference type="InParanoid" id="I3EEU6"/>
<protein>
    <submittedName>
        <fullName evidence="2">Uncharacterized protein</fullName>
    </submittedName>
</protein>
<name>I3EEU6_NEMP3</name>
<evidence type="ECO:0000313" key="3">
    <source>
        <dbReference type="Proteomes" id="UP000002872"/>
    </source>
</evidence>
<feature type="compositionally biased region" description="Basic residues" evidence="1">
    <location>
        <begin position="229"/>
        <end position="239"/>
    </location>
</feature>
<keyword evidence="3" id="KW-1185">Reference proteome</keyword>
<dbReference type="VEuPathDB" id="MicrosporidiaDB:NEQG_01815"/>
<dbReference type="OrthoDB" id="2199084at2759"/>
<proteinExistence type="predicted"/>